<keyword evidence="2" id="KW-1185">Reference proteome</keyword>
<evidence type="ECO:0008006" key="3">
    <source>
        <dbReference type="Google" id="ProtNLM"/>
    </source>
</evidence>
<comment type="caution">
    <text evidence="1">The sequence shown here is derived from an EMBL/GenBank/DDBJ whole genome shotgun (WGS) entry which is preliminary data.</text>
</comment>
<evidence type="ECO:0000313" key="2">
    <source>
        <dbReference type="Proteomes" id="UP001595868"/>
    </source>
</evidence>
<name>A0ABV8KLF5_9ACTN</name>
<dbReference type="EMBL" id="JBHSBN010000007">
    <property type="protein sequence ID" value="MFC4106844.1"/>
    <property type="molecule type" value="Genomic_DNA"/>
</dbReference>
<dbReference type="Proteomes" id="UP001595868">
    <property type="component" value="Unassembled WGS sequence"/>
</dbReference>
<dbReference type="RefSeq" id="WP_377545149.1">
    <property type="nucleotide sequence ID" value="NZ_JBHSBN010000007.1"/>
</dbReference>
<reference evidence="2" key="1">
    <citation type="journal article" date="2019" name="Int. J. Syst. Evol. Microbiol.">
        <title>The Global Catalogue of Microorganisms (GCM) 10K type strain sequencing project: providing services to taxonomists for standard genome sequencing and annotation.</title>
        <authorList>
            <consortium name="The Broad Institute Genomics Platform"/>
            <consortium name="The Broad Institute Genome Sequencing Center for Infectious Disease"/>
            <person name="Wu L."/>
            <person name="Ma J."/>
        </authorList>
    </citation>
    <scope>NUCLEOTIDE SEQUENCE [LARGE SCALE GENOMIC DNA]</scope>
    <source>
        <strain evidence="2">2902at01</strain>
    </source>
</reference>
<accession>A0ABV8KLF5</accession>
<evidence type="ECO:0000313" key="1">
    <source>
        <dbReference type="EMBL" id="MFC4106844.1"/>
    </source>
</evidence>
<proteinExistence type="predicted"/>
<sequence>MHIIPELPGCGQSATIRIEICSRADGSPDGSVHACQAHVAAIESAITAAGLTPYRTAGDGGGMRCGDGFDLTRPGAWPIGPGGPPVRRIIPDLPGCGQPGMQMIEVYRPTGADAYASLVGHGYACREHLTDLIAAVIRTGLTPLHIPAGPLAARPCGSAYEFDTASLPDRPQVTHQIPVPGIPPVEVPLTLAGAPDGPEHPQWCTRAAICRMEGIHCSAPYPVALPGVAVQLRLWLEQPATAPALPVVLFEFTDERSVEYLLTVEQTRLLIEQARLVLALVGER</sequence>
<protein>
    <recommendedName>
        <fullName evidence="3">DUF2470 domain-containing protein</fullName>
    </recommendedName>
</protein>
<organism evidence="1 2">
    <name type="scientific">Micromonospora zhanjiangensis</name>
    <dbReference type="NCBI Taxonomy" id="1522057"/>
    <lineage>
        <taxon>Bacteria</taxon>
        <taxon>Bacillati</taxon>
        <taxon>Actinomycetota</taxon>
        <taxon>Actinomycetes</taxon>
        <taxon>Micromonosporales</taxon>
        <taxon>Micromonosporaceae</taxon>
        <taxon>Micromonospora</taxon>
    </lineage>
</organism>
<gene>
    <name evidence="1" type="ORF">ACFOX0_13015</name>
</gene>